<dbReference type="EMBL" id="JAKILJ010000032">
    <property type="protein sequence ID" value="MCL1106376.1"/>
    <property type="molecule type" value="Genomic_DNA"/>
</dbReference>
<gene>
    <name evidence="1" type="ORF">L2749_14105</name>
</gene>
<keyword evidence="2" id="KW-1185">Reference proteome</keyword>
<name>A0A9X2CEF9_9GAMM</name>
<evidence type="ECO:0000313" key="1">
    <source>
        <dbReference type="EMBL" id="MCL1106376.1"/>
    </source>
</evidence>
<dbReference type="GO" id="GO:0016874">
    <property type="term" value="F:ligase activity"/>
    <property type="evidence" value="ECO:0007669"/>
    <property type="project" value="UniProtKB-KW"/>
</dbReference>
<dbReference type="InterPro" id="IPR032787">
    <property type="entry name" value="Prok-E2_D"/>
</dbReference>
<keyword evidence="1" id="KW-0436">Ligase</keyword>
<protein>
    <submittedName>
        <fullName evidence="1">Prokaryotic E2 ligase family D protein</fullName>
    </submittedName>
</protein>
<proteinExistence type="predicted"/>
<dbReference type="CDD" id="cd00195">
    <property type="entry name" value="UBCc_UEV"/>
    <property type="match status" value="1"/>
</dbReference>
<organism evidence="1 2">
    <name type="scientific">Shewanella algicola</name>
    <dbReference type="NCBI Taxonomy" id="640633"/>
    <lineage>
        <taxon>Bacteria</taxon>
        <taxon>Pseudomonadati</taxon>
        <taxon>Pseudomonadota</taxon>
        <taxon>Gammaproteobacteria</taxon>
        <taxon>Alteromonadales</taxon>
        <taxon>Shewanellaceae</taxon>
        <taxon>Shewanella</taxon>
    </lineage>
</organism>
<accession>A0A9X2CEF9</accession>
<sequence length="246" mass="28085">MNIKEVSTSSLMESFMQSTIEDEKHITSRLALVVHSNNSGSTSCITRHPIENWRLGLGEVISVSDVVNELSKIDDLSEANDNDWRESYTDENILVKNNKTLVWHTPRQSRKLYLTKDSVTVTVPPLLYIYKTPNRSGTPWLQVFALAANKRPKLTAKLYHAPLMNIYSDGRLCLGNIKLPTKVTSQTIEQVEKEFFYSRFTHPNHSHLTRKQVNIEAFYKQKEKTGKNILTTELMPTGKHLVDVIG</sequence>
<dbReference type="AlphaFoldDB" id="A0A9X2CEF9"/>
<comment type="caution">
    <text evidence="1">The sequence shown here is derived from an EMBL/GenBank/DDBJ whole genome shotgun (WGS) entry which is preliminary data.</text>
</comment>
<dbReference type="Proteomes" id="UP001139408">
    <property type="component" value="Unassembled WGS sequence"/>
</dbReference>
<reference evidence="1" key="1">
    <citation type="submission" date="2022-01" db="EMBL/GenBank/DDBJ databases">
        <title>Whole genome-based taxonomy of the Shewanellaceae.</title>
        <authorList>
            <person name="Martin-Rodriguez A.J."/>
        </authorList>
    </citation>
    <scope>NUCLEOTIDE SEQUENCE</scope>
    <source>
        <strain evidence="1">DSM 23803</strain>
    </source>
</reference>
<evidence type="ECO:0000313" key="2">
    <source>
        <dbReference type="Proteomes" id="UP001139408"/>
    </source>
</evidence>
<dbReference type="Pfam" id="PF14460">
    <property type="entry name" value="Prok-E2_D"/>
    <property type="match status" value="1"/>
</dbReference>
<dbReference type="RefSeq" id="WP_188925729.1">
    <property type="nucleotide sequence ID" value="NZ_BMQI01000030.1"/>
</dbReference>